<sequence length="141" mass="16332">MWDSFFGFLASLNPSSLHHPSPSVSTSPALLPIHPPPHIDLGRRHPPFIQSKPPTTPTSTHIIKLKRERQSIQPPLLPYHHHHRKRTDTITHHNERLRPKATGHEHPVYASSLFKHSNFASFVRQLNKCDFHKWSKYAPLY</sequence>
<name>A0A0C2Z169_9AGAM</name>
<dbReference type="InterPro" id="IPR036388">
    <property type="entry name" value="WH-like_DNA-bd_sf"/>
</dbReference>
<dbReference type="Gene3D" id="1.10.10.10">
    <property type="entry name" value="Winged helix-like DNA-binding domain superfamily/Winged helix DNA-binding domain"/>
    <property type="match status" value="1"/>
</dbReference>
<organism evidence="5 6">
    <name type="scientific">Scleroderma citrinum Foug A</name>
    <dbReference type="NCBI Taxonomy" id="1036808"/>
    <lineage>
        <taxon>Eukaryota</taxon>
        <taxon>Fungi</taxon>
        <taxon>Dikarya</taxon>
        <taxon>Basidiomycota</taxon>
        <taxon>Agaricomycotina</taxon>
        <taxon>Agaricomycetes</taxon>
        <taxon>Agaricomycetidae</taxon>
        <taxon>Boletales</taxon>
        <taxon>Sclerodermatineae</taxon>
        <taxon>Sclerodermataceae</taxon>
        <taxon>Scleroderma</taxon>
    </lineage>
</organism>
<evidence type="ECO:0000313" key="5">
    <source>
        <dbReference type="EMBL" id="KIM55568.1"/>
    </source>
</evidence>
<keyword evidence="2" id="KW-0238">DNA-binding</keyword>
<dbReference type="AlphaFoldDB" id="A0A0C2Z169"/>
<keyword evidence="3" id="KW-0539">Nucleus</keyword>
<evidence type="ECO:0000256" key="1">
    <source>
        <dbReference type="ARBA" id="ARBA00004123"/>
    </source>
</evidence>
<dbReference type="InterPro" id="IPR000232">
    <property type="entry name" value="HSF_DNA-bd"/>
</dbReference>
<dbReference type="Proteomes" id="UP000053989">
    <property type="component" value="Unassembled WGS sequence"/>
</dbReference>
<gene>
    <name evidence="5" type="ORF">SCLCIDRAFT_1221042</name>
</gene>
<dbReference type="InParanoid" id="A0A0C2Z169"/>
<evidence type="ECO:0000256" key="3">
    <source>
        <dbReference type="ARBA" id="ARBA00023242"/>
    </source>
</evidence>
<feature type="domain" description="HSF-type DNA-binding" evidence="4">
    <location>
        <begin position="112"/>
        <end position="135"/>
    </location>
</feature>
<protein>
    <recommendedName>
        <fullName evidence="4">HSF-type DNA-binding domain-containing protein</fullName>
    </recommendedName>
</protein>
<proteinExistence type="predicted"/>
<comment type="subcellular location">
    <subcellularLocation>
        <location evidence="1">Nucleus</location>
    </subcellularLocation>
</comment>
<evidence type="ECO:0000259" key="4">
    <source>
        <dbReference type="Pfam" id="PF00447"/>
    </source>
</evidence>
<evidence type="ECO:0000256" key="2">
    <source>
        <dbReference type="ARBA" id="ARBA00023125"/>
    </source>
</evidence>
<dbReference type="GO" id="GO:0043565">
    <property type="term" value="F:sequence-specific DNA binding"/>
    <property type="evidence" value="ECO:0007669"/>
    <property type="project" value="InterPro"/>
</dbReference>
<dbReference type="OrthoDB" id="60033at2759"/>
<dbReference type="GO" id="GO:0003700">
    <property type="term" value="F:DNA-binding transcription factor activity"/>
    <property type="evidence" value="ECO:0007669"/>
    <property type="project" value="InterPro"/>
</dbReference>
<dbReference type="GO" id="GO:0005634">
    <property type="term" value="C:nucleus"/>
    <property type="evidence" value="ECO:0007669"/>
    <property type="project" value="UniProtKB-SubCell"/>
</dbReference>
<evidence type="ECO:0000313" key="6">
    <source>
        <dbReference type="Proteomes" id="UP000053989"/>
    </source>
</evidence>
<reference evidence="5 6" key="1">
    <citation type="submission" date="2014-04" db="EMBL/GenBank/DDBJ databases">
        <authorList>
            <consortium name="DOE Joint Genome Institute"/>
            <person name="Kuo A."/>
            <person name="Kohler A."/>
            <person name="Nagy L.G."/>
            <person name="Floudas D."/>
            <person name="Copeland A."/>
            <person name="Barry K.W."/>
            <person name="Cichocki N."/>
            <person name="Veneault-Fourrey C."/>
            <person name="LaButti K."/>
            <person name="Lindquist E.A."/>
            <person name="Lipzen A."/>
            <person name="Lundell T."/>
            <person name="Morin E."/>
            <person name="Murat C."/>
            <person name="Sun H."/>
            <person name="Tunlid A."/>
            <person name="Henrissat B."/>
            <person name="Grigoriev I.V."/>
            <person name="Hibbett D.S."/>
            <person name="Martin F."/>
            <person name="Nordberg H.P."/>
            <person name="Cantor M.N."/>
            <person name="Hua S.X."/>
        </authorList>
    </citation>
    <scope>NUCLEOTIDE SEQUENCE [LARGE SCALE GENOMIC DNA]</scope>
    <source>
        <strain evidence="5 6">Foug A</strain>
    </source>
</reference>
<dbReference type="InterPro" id="IPR036390">
    <property type="entry name" value="WH_DNA-bd_sf"/>
</dbReference>
<reference evidence="6" key="2">
    <citation type="submission" date="2015-01" db="EMBL/GenBank/DDBJ databases">
        <title>Evolutionary Origins and Diversification of the Mycorrhizal Mutualists.</title>
        <authorList>
            <consortium name="DOE Joint Genome Institute"/>
            <consortium name="Mycorrhizal Genomics Consortium"/>
            <person name="Kohler A."/>
            <person name="Kuo A."/>
            <person name="Nagy L.G."/>
            <person name="Floudas D."/>
            <person name="Copeland A."/>
            <person name="Barry K.W."/>
            <person name="Cichocki N."/>
            <person name="Veneault-Fourrey C."/>
            <person name="LaButti K."/>
            <person name="Lindquist E.A."/>
            <person name="Lipzen A."/>
            <person name="Lundell T."/>
            <person name="Morin E."/>
            <person name="Murat C."/>
            <person name="Riley R."/>
            <person name="Ohm R."/>
            <person name="Sun H."/>
            <person name="Tunlid A."/>
            <person name="Henrissat B."/>
            <person name="Grigoriev I.V."/>
            <person name="Hibbett D.S."/>
            <person name="Martin F."/>
        </authorList>
    </citation>
    <scope>NUCLEOTIDE SEQUENCE [LARGE SCALE GENOMIC DNA]</scope>
    <source>
        <strain evidence="6">Foug A</strain>
    </source>
</reference>
<dbReference type="HOGENOM" id="CLU_1826436_0_0_1"/>
<keyword evidence="6" id="KW-1185">Reference proteome</keyword>
<accession>A0A0C2Z169</accession>
<dbReference type="SUPFAM" id="SSF46785">
    <property type="entry name" value="Winged helix' DNA-binding domain"/>
    <property type="match status" value="1"/>
</dbReference>
<dbReference type="Pfam" id="PF00447">
    <property type="entry name" value="HSF_DNA-bind"/>
    <property type="match status" value="1"/>
</dbReference>
<dbReference type="EMBL" id="KN822132">
    <property type="protein sequence ID" value="KIM55568.1"/>
    <property type="molecule type" value="Genomic_DNA"/>
</dbReference>